<dbReference type="GO" id="GO:0032543">
    <property type="term" value="P:mitochondrial translation"/>
    <property type="evidence" value="ECO:0007669"/>
    <property type="project" value="InterPro"/>
</dbReference>
<evidence type="ECO:0000313" key="3">
    <source>
        <dbReference type="Proteomes" id="UP000562929"/>
    </source>
</evidence>
<dbReference type="GO" id="GO:0005763">
    <property type="term" value="C:mitochondrial small ribosomal subunit"/>
    <property type="evidence" value="ECO:0007669"/>
    <property type="project" value="TreeGrafter"/>
</dbReference>
<dbReference type="PANTHER" id="PTHR28066:SF1">
    <property type="entry name" value="SMALL RIBOSOMAL SUBUNIT PROTEIN MS37"/>
    <property type="match status" value="1"/>
</dbReference>
<keyword evidence="1" id="KW-0496">Mitochondrion</keyword>
<gene>
    <name evidence="2" type="ORF">GQ602_000467</name>
</gene>
<dbReference type="EMBL" id="JAACLJ010000001">
    <property type="protein sequence ID" value="KAF4594854.1"/>
    <property type="molecule type" value="Genomic_DNA"/>
</dbReference>
<dbReference type="GO" id="GO:0003735">
    <property type="term" value="F:structural constituent of ribosome"/>
    <property type="evidence" value="ECO:0007669"/>
    <property type="project" value="InterPro"/>
</dbReference>
<dbReference type="Proteomes" id="UP000562929">
    <property type="component" value="Unassembled WGS sequence"/>
</dbReference>
<name>A0A8H4VGA2_9HYPO</name>
<proteinExistence type="inferred from homology"/>
<protein>
    <recommendedName>
        <fullName evidence="1">Small ribosomal subunit protein mS37</fullName>
    </recommendedName>
</protein>
<organism evidence="2 3">
    <name type="scientific">Ophiocordyceps camponoti-floridani</name>
    <dbReference type="NCBI Taxonomy" id="2030778"/>
    <lineage>
        <taxon>Eukaryota</taxon>
        <taxon>Fungi</taxon>
        <taxon>Dikarya</taxon>
        <taxon>Ascomycota</taxon>
        <taxon>Pezizomycotina</taxon>
        <taxon>Sordariomycetes</taxon>
        <taxon>Hypocreomycetidae</taxon>
        <taxon>Hypocreales</taxon>
        <taxon>Ophiocordycipitaceae</taxon>
        <taxon>Ophiocordyceps</taxon>
    </lineage>
</organism>
<comment type="function">
    <text evidence="1">Component of the mitochondrial ribosome (mitoribosome), a dedicated translation machinery responsible for the synthesis of mitochondrial genome-encoded proteins, including at least some of the essential transmembrane subunits of the mitochondrial respiratory chain. The mitoribosomes are attached to the mitochondrial inner membrane and translation products are cotranslationally integrated into the membrane.</text>
</comment>
<reference evidence="2 3" key="1">
    <citation type="journal article" date="2020" name="G3 (Bethesda)">
        <title>Genetic Underpinnings of Host Manipulation by Ophiocordyceps as Revealed by Comparative Transcriptomics.</title>
        <authorList>
            <person name="Will I."/>
            <person name="Das B."/>
            <person name="Trinh T."/>
            <person name="Brachmann A."/>
            <person name="Ohm R.A."/>
            <person name="de Bekker C."/>
        </authorList>
    </citation>
    <scope>NUCLEOTIDE SEQUENCE [LARGE SCALE GENOMIC DNA]</scope>
    <source>
        <strain evidence="2 3">EC05</strain>
    </source>
</reference>
<keyword evidence="1" id="KW-0689">Ribosomal protein</keyword>
<evidence type="ECO:0000256" key="1">
    <source>
        <dbReference type="PIRNR" id="PIRNR037706"/>
    </source>
</evidence>
<sequence length="92" mass="10177">MGNNIKPIRLPPLDALRVKTPRRKVPNPCTAVLSSLLACWASSGLGSSGCVKVETQLRQCMDGPRAPPAELNTINYHLHRMKKYLVSPQKKK</sequence>
<accession>A0A8H4VGA2</accession>
<keyword evidence="1" id="KW-0687">Ribonucleoprotein</keyword>
<dbReference type="PIRSF" id="PIRSF037706">
    <property type="entry name" value="MRP10"/>
    <property type="match status" value="1"/>
</dbReference>
<dbReference type="InterPro" id="IPR017264">
    <property type="entry name" value="Ribosomal_mS37_fun"/>
</dbReference>
<evidence type="ECO:0000313" key="2">
    <source>
        <dbReference type="EMBL" id="KAF4594854.1"/>
    </source>
</evidence>
<keyword evidence="3" id="KW-1185">Reference proteome</keyword>
<dbReference type="OrthoDB" id="2210at2759"/>
<comment type="caution">
    <text evidence="2">The sequence shown here is derived from an EMBL/GenBank/DDBJ whole genome shotgun (WGS) entry which is preliminary data.</text>
</comment>
<dbReference type="PANTHER" id="PTHR28066">
    <property type="entry name" value="37S RIBOSOMAL PROTEIN MRP10, MITOCHONDRIAL"/>
    <property type="match status" value="1"/>
</dbReference>
<comment type="subcellular location">
    <subcellularLocation>
        <location evidence="1">Mitochondrion</location>
    </subcellularLocation>
</comment>
<comment type="subunit">
    <text evidence="1">Component of the mitochondrial small ribosomal subunit.</text>
</comment>
<comment type="similarity">
    <text evidence="1">Belongs to the mitochondrion-specific ribosomal protein mS37 family.</text>
</comment>
<dbReference type="AlphaFoldDB" id="A0A8H4VGA2"/>